<dbReference type="InterPro" id="IPR003448">
    <property type="entry name" value="Mopterin_biosynth_MoaE"/>
</dbReference>
<dbReference type="EMBL" id="CDQK01000002">
    <property type="protein sequence ID" value="CEP21953.1"/>
    <property type="molecule type" value="Genomic_DNA"/>
</dbReference>
<proteinExistence type="predicted"/>
<dbReference type="GO" id="GO:0006777">
    <property type="term" value="P:Mo-molybdopterin cofactor biosynthetic process"/>
    <property type="evidence" value="ECO:0007669"/>
    <property type="project" value="InterPro"/>
</dbReference>
<evidence type="ECO:0000313" key="2">
    <source>
        <dbReference type="Proteomes" id="UP000038830"/>
    </source>
</evidence>
<dbReference type="Gene3D" id="3.90.1170.40">
    <property type="entry name" value="Molybdopterin biosynthesis MoaE subunit"/>
    <property type="match status" value="1"/>
</dbReference>
<dbReference type="CDD" id="cd00756">
    <property type="entry name" value="MoaE"/>
    <property type="match status" value="1"/>
</dbReference>
<organism evidence="1 2">
    <name type="scientific">Cyberlindnera jadinii (strain ATCC 18201 / CBS 1600 / BCRC 20928 / JCM 3617 / NBRC 0987 / NRRL Y-1542)</name>
    <name type="common">Torula yeast</name>
    <name type="synonym">Candida utilis</name>
    <dbReference type="NCBI Taxonomy" id="983966"/>
    <lineage>
        <taxon>Eukaryota</taxon>
        <taxon>Fungi</taxon>
        <taxon>Dikarya</taxon>
        <taxon>Ascomycota</taxon>
        <taxon>Saccharomycotina</taxon>
        <taxon>Saccharomycetes</taxon>
        <taxon>Phaffomycetales</taxon>
        <taxon>Phaffomycetaceae</taxon>
        <taxon>Cyberlindnera</taxon>
    </lineage>
</organism>
<dbReference type="PANTHER" id="PTHR23404">
    <property type="entry name" value="MOLYBDOPTERIN SYNTHASE RELATED"/>
    <property type="match status" value="1"/>
</dbReference>
<protein>
    <recommendedName>
        <fullName evidence="3">Molybdopterin biosynthesis MoaE</fullName>
    </recommendedName>
</protein>
<dbReference type="InterPro" id="IPR036563">
    <property type="entry name" value="MoaE_sf"/>
</dbReference>
<dbReference type="Pfam" id="PF02391">
    <property type="entry name" value="MoaE"/>
    <property type="match status" value="1"/>
</dbReference>
<gene>
    <name evidence="1" type="ORF">BN1211_2178</name>
</gene>
<reference evidence="2" key="1">
    <citation type="journal article" date="2015" name="J. Biotechnol.">
        <title>The structure of the Cyberlindnera jadinii genome and its relation to Candida utilis analyzed by the occurrence of single nucleotide polymorphisms.</title>
        <authorList>
            <person name="Rupp O."/>
            <person name="Brinkrolf K."/>
            <person name="Buerth C."/>
            <person name="Kunigo M."/>
            <person name="Schneider J."/>
            <person name="Jaenicke S."/>
            <person name="Goesmann A."/>
            <person name="Puehler A."/>
            <person name="Jaeger K.-E."/>
            <person name="Ernst J.F."/>
        </authorList>
    </citation>
    <scope>NUCLEOTIDE SEQUENCE [LARGE SCALE GENOMIC DNA]</scope>
    <source>
        <strain evidence="2">ATCC 18201 / CBS 1600 / BCRC 20928 / JCM 3617 / NBRC 0987 / NRRL Y-1542</strain>
    </source>
</reference>
<sequence>MCDNYWEDPQLAQDESIKIFLTTKELDLAEGVKFVKTPKAGAVISFCGTTRDVFEGKQVSDLGYESHHRLALKTLGKIVQECKTKFENSGKDEKIHRVYVGHRLGKVPIMEDSIIVCLSSTHRQEGWNAGIWLLDTIKERVEIWKTERYIDGGFSWKENDNANVTDRV</sequence>
<name>A0A0H5C2A7_CYBJN</name>
<evidence type="ECO:0008006" key="3">
    <source>
        <dbReference type="Google" id="ProtNLM"/>
    </source>
</evidence>
<accession>A0A0H5C2A7</accession>
<dbReference type="SUPFAM" id="SSF54690">
    <property type="entry name" value="Molybdopterin synthase subunit MoaE"/>
    <property type="match status" value="1"/>
</dbReference>
<evidence type="ECO:0000313" key="1">
    <source>
        <dbReference type="EMBL" id="CEP21953.1"/>
    </source>
</evidence>
<dbReference type="AlphaFoldDB" id="A0A0H5C2A7"/>
<dbReference type="Proteomes" id="UP000038830">
    <property type="component" value="Unassembled WGS sequence"/>
</dbReference>